<accession>J0P423</accession>
<proteinExistence type="predicted"/>
<protein>
    <submittedName>
        <fullName evidence="1">Uncharacterized protein</fullName>
    </submittedName>
</protein>
<name>J0P423_9BACT</name>
<organism evidence="1 2">
    <name type="scientific">Saprospira grandis DSM 2844</name>
    <dbReference type="NCBI Taxonomy" id="694433"/>
    <lineage>
        <taxon>Bacteria</taxon>
        <taxon>Pseudomonadati</taxon>
        <taxon>Bacteroidota</taxon>
        <taxon>Saprospiria</taxon>
        <taxon>Saprospirales</taxon>
        <taxon>Saprospiraceae</taxon>
        <taxon>Saprospira</taxon>
    </lineage>
</organism>
<dbReference type="EMBL" id="JH719942">
    <property type="protein sequence ID" value="EJF52147.1"/>
    <property type="molecule type" value="Genomic_DNA"/>
</dbReference>
<dbReference type="HOGENOM" id="CLU_3103678_0_0_10"/>
<dbReference type="Proteomes" id="UP000005113">
    <property type="component" value="Unassembled WGS sequence"/>
</dbReference>
<sequence length="51" mass="5775">MLSSFCFCVYVKVVTFYYKRKVSLDLFFWGCPELSGGSGCLFPLVIELAPL</sequence>
<reference evidence="2" key="1">
    <citation type="journal article" date="2012" name="Stand. Genomic Sci.">
        <title>Permanent draft genome sequence of the gliding predator Saprospira grandis strain Sa g1 (= HR1).</title>
        <authorList>
            <person name="Mavromatis K."/>
            <person name="Chertkov O."/>
            <person name="Lapidus A."/>
            <person name="Nolan M."/>
            <person name="Lucas S."/>
            <person name="Tice H."/>
            <person name="Del Rio T.G."/>
            <person name="Cheng J.F."/>
            <person name="Han C."/>
            <person name="Tapia R."/>
            <person name="Bruce D."/>
            <person name="Goodwin L.A."/>
            <person name="Pitluck S."/>
            <person name="Huntemann M."/>
            <person name="Liolios K."/>
            <person name="Pagani I."/>
            <person name="Ivanova N."/>
            <person name="Mikhailova N."/>
            <person name="Pati A."/>
            <person name="Chen A."/>
            <person name="Palaniappan K."/>
            <person name="Land M."/>
            <person name="Brambilla E.M."/>
            <person name="Rohde M."/>
            <person name="Spring S."/>
            <person name="Goker M."/>
            <person name="Detter J.C."/>
            <person name="Bristow J."/>
            <person name="Eisen J.A."/>
            <person name="Markowitz V."/>
            <person name="Hugenholtz P."/>
            <person name="Kyrpides N.C."/>
            <person name="Klenk H.P."/>
            <person name="Woyke T."/>
        </authorList>
    </citation>
    <scope>NUCLEOTIDE SEQUENCE [LARGE SCALE GENOMIC DNA]</scope>
    <source>
        <strain evidence="2">DSM 2844</strain>
    </source>
</reference>
<dbReference type="AlphaFoldDB" id="J0P423"/>
<gene>
    <name evidence="1" type="ORF">SapgrDRAFT_0401</name>
</gene>
<evidence type="ECO:0000313" key="2">
    <source>
        <dbReference type="Proteomes" id="UP000005113"/>
    </source>
</evidence>
<evidence type="ECO:0000313" key="1">
    <source>
        <dbReference type="EMBL" id="EJF52147.1"/>
    </source>
</evidence>